<dbReference type="Proteomes" id="UP000680656">
    <property type="component" value="Chromosome"/>
</dbReference>
<dbReference type="InterPro" id="IPR005537">
    <property type="entry name" value="RAMP_III_fam"/>
</dbReference>
<gene>
    <name evidence="3" type="ORF">KHC33_04970</name>
</gene>
<evidence type="ECO:0000313" key="4">
    <source>
        <dbReference type="Proteomes" id="UP000680656"/>
    </source>
</evidence>
<evidence type="ECO:0000259" key="2">
    <source>
        <dbReference type="Pfam" id="PF03787"/>
    </source>
</evidence>
<dbReference type="AlphaFoldDB" id="A0A8E7B3G7"/>
<name>A0A8E7B3G7_9EURY</name>
<organism evidence="3 4">
    <name type="scientific">Methanospirillum purgamenti</name>
    <dbReference type="NCBI Taxonomy" id="2834276"/>
    <lineage>
        <taxon>Archaea</taxon>
        <taxon>Methanobacteriati</taxon>
        <taxon>Methanobacteriota</taxon>
        <taxon>Stenosarchaea group</taxon>
        <taxon>Methanomicrobia</taxon>
        <taxon>Methanomicrobiales</taxon>
        <taxon>Methanospirillaceae</taxon>
        <taxon>Methanospirillum</taxon>
    </lineage>
</organism>
<accession>A0A8E7B3G7</accession>
<keyword evidence="4" id="KW-1185">Reference proteome</keyword>
<evidence type="ECO:0000313" key="3">
    <source>
        <dbReference type="EMBL" id="QVV89853.1"/>
    </source>
</evidence>
<proteinExistence type="predicted"/>
<dbReference type="Pfam" id="PF03787">
    <property type="entry name" value="RAMPs"/>
    <property type="match status" value="1"/>
</dbReference>
<dbReference type="GeneID" id="65096512"/>
<feature type="domain" description="CRISPR type III-associated protein" evidence="2">
    <location>
        <begin position="7"/>
        <end position="219"/>
    </location>
</feature>
<dbReference type="KEGG" id="mrtj:KHC33_04970"/>
<evidence type="ECO:0000256" key="1">
    <source>
        <dbReference type="ARBA" id="ARBA00023118"/>
    </source>
</evidence>
<dbReference type="GO" id="GO:0051607">
    <property type="term" value="P:defense response to virus"/>
    <property type="evidence" value="ECO:0007669"/>
    <property type="project" value="UniProtKB-KW"/>
</dbReference>
<sequence length="360" mass="39187">MQVISGTITSISPLHFGNGRARGTFSQTLSYIPGRTIRGMIGWYLYQHDRKLFDLCGLAEDHDPGKMNLFFRNGYPLADGDRSVFAPIKSRWCKKCKSLITNDENECSQVTDGRPCLQEGKKYAGLIGKQSFSQKKFVKPDPVPKRIETKCPITRDGHTSMGSDWQLSPYHIEGIEPGVSFGFVMLADENVADSVISILNEASYACGLGGFRSRGYGLVDISVDSQISANEYIKTRSIEISRENKNLLTLNSPCVIRSGDEAIIGLDRSFFEEANRMLESRGYKGDVSLGQDPTPFITKSVVRGWSLKNGNTVDEIVPATGPGSCIMVSGSTASLAALEVFGSGDLLSCGCGELYISGGL</sequence>
<reference evidence="3 4" key="1">
    <citation type="submission" date="2021-05" db="EMBL/GenBank/DDBJ databases">
        <title>A novel Methanospirillum isolate from a pyrite-forming mixed culture.</title>
        <authorList>
            <person name="Bunk B."/>
            <person name="Sproer C."/>
            <person name="Spring S."/>
            <person name="Pester M."/>
        </authorList>
    </citation>
    <scope>NUCLEOTIDE SEQUENCE [LARGE SCALE GENOMIC DNA]</scope>
    <source>
        <strain evidence="3 4">J.3.6.1-F.2.7.3</strain>
    </source>
</reference>
<dbReference type="EMBL" id="CP075546">
    <property type="protein sequence ID" value="QVV89853.1"/>
    <property type="molecule type" value="Genomic_DNA"/>
</dbReference>
<dbReference type="RefSeq" id="WP_214420635.1">
    <property type="nucleotide sequence ID" value="NZ_CP075546.1"/>
</dbReference>
<keyword evidence="1" id="KW-0051">Antiviral defense</keyword>
<protein>
    <recommendedName>
        <fullName evidence="2">CRISPR type III-associated protein domain-containing protein</fullName>
    </recommendedName>
</protein>